<dbReference type="GO" id="GO:0005737">
    <property type="term" value="C:cytoplasm"/>
    <property type="evidence" value="ECO:0007669"/>
    <property type="project" value="TreeGrafter"/>
</dbReference>
<evidence type="ECO:0000256" key="9">
    <source>
        <dbReference type="SAM" id="MobiDB-lite"/>
    </source>
</evidence>
<sequence length="1129" mass="120321">MTSKKHAVIYGGNGGLGVRIVAAFQEAGWQTTSVDFRANPSADNSIALLPDLSFEATAVHVAAELDRISSGAKVDAIVNVAGGWAGGNLLDDDLLKNVSLMISQSVNSSVITAKLSATHLKDDGLLLLVGADAAKEGTPGMIAYGIAKAGVHQLVKSIAASGSGFPAAATVVAILPVTLDTPMNRKFMPDADTSAWTPLQHLAEKILRWADKTEKIASGSLLRVLTKDGKTEFVGSKITTIKLRMDNEGSRRITSKSSTLTLRGSNSNKSRKAAPTITTSDRAAFAFETPMATTTSRRSTTAGSSASLALSLSSATTASSGFYDATATPTGFNYISVAPTRRHSSSSSSIFQQQQQQRGNIQRRVSVTSLLGFFSPSLQHLNNNNTPWLATMTATKPGVSLQSSRLQAEMLSLLGNVASADVEIVVSSDRLVFTAHRLILSTRSKFFKTELKNFPLGQLAVLALPNVDPDAFRILLRYIYTAEEDDAASYPFTRDWRLVLACHQVAIYLHLFDRAAVYQRTFALIFSALVSSNTAVKDSETVQDMWCAIAAPECAAGDDLLVACAPAFWIAYGRFSGSSSSSDARIFDGGYNGNRRVHGLSVVGRRLLVGLRIPTLVKVVNAIPDTLETAVGKFRIVEGWIMAQPDSGIEYSSEDDDYSADNGSDAKFEYSRDRIWSSVLEEDEEDFKDYESDFGTEDNDEKQDFIEQRGYESSVVGSLSPDEPRQISTDSSKSPAGTLYSPEQNPRRLARLVHQKLKQRQSYHNLKSQVSSHSIKSAFTTITTASNGIAKNTPATTNNPVATESSINLEARALKYQKSLQKLELYGLTAPEILNEIEPARVLSDSQILGLYRAAAAAAAASPQGASMTWMPVPSGFRGRRCSTWNSRTRWTSVGGAAVAVGAAVAADEEEDYGGFVTYCTPEALGRVYSRTGGKYTWTVVPLQNVNGIGIGVSADIAASGGGKSKRGSGSGVGEINGVADDLFEKIGSGMNNFFGGGSGSGRRRRESSATLHGSDSGNSFGGGKGGGGGVSMMKAGKQMKFVGDDGGWSLWADGSLRVGKIFVGRLPKGVTFSRGTAVTVKLDFDTRTLGFEVGGFDCGIAFRNLPPTLHPSVVLVDDAAVSISPVKR</sequence>
<dbReference type="GO" id="GO:0070402">
    <property type="term" value="F:NADPH binding"/>
    <property type="evidence" value="ECO:0007669"/>
    <property type="project" value="TreeGrafter"/>
</dbReference>
<dbReference type="EC" id="1.5.1.34" evidence="6"/>
<evidence type="ECO:0000256" key="7">
    <source>
        <dbReference type="ARBA" id="ARBA00039520"/>
    </source>
</evidence>
<proteinExistence type="inferred from homology"/>
<organism evidence="11 12">
    <name type="scientific">Physocladia obscura</name>
    <dbReference type="NCBI Taxonomy" id="109957"/>
    <lineage>
        <taxon>Eukaryota</taxon>
        <taxon>Fungi</taxon>
        <taxon>Fungi incertae sedis</taxon>
        <taxon>Chytridiomycota</taxon>
        <taxon>Chytridiomycota incertae sedis</taxon>
        <taxon>Chytridiomycetes</taxon>
        <taxon>Chytridiales</taxon>
        <taxon>Chytriomycetaceae</taxon>
        <taxon>Physocladia</taxon>
    </lineage>
</organism>
<feature type="region of interest" description="Disordered" evidence="9">
    <location>
        <begin position="249"/>
        <end position="275"/>
    </location>
</feature>
<protein>
    <recommendedName>
        <fullName evidence="7">Dihydropteridine reductase</fullName>
        <ecNumber evidence="6">1.5.1.34</ecNumber>
    </recommendedName>
    <alternativeName>
        <fullName evidence="8">Quinoid dihydropteridine reductase</fullName>
    </alternativeName>
</protein>
<dbReference type="GO" id="GO:0070404">
    <property type="term" value="F:NADH binding"/>
    <property type="evidence" value="ECO:0007669"/>
    <property type="project" value="TreeGrafter"/>
</dbReference>
<evidence type="ECO:0000313" key="12">
    <source>
        <dbReference type="Proteomes" id="UP001211907"/>
    </source>
</evidence>
<comment type="caution">
    <text evidence="11">The sequence shown here is derived from an EMBL/GenBank/DDBJ whole genome shotgun (WGS) entry which is preliminary data.</text>
</comment>
<evidence type="ECO:0000256" key="2">
    <source>
        <dbReference type="ARBA" id="ARBA00011738"/>
    </source>
</evidence>
<dbReference type="PROSITE" id="PS00061">
    <property type="entry name" value="ADH_SHORT"/>
    <property type="match status" value="1"/>
</dbReference>
<accession>A0AAD5SW08</accession>
<dbReference type="EMBL" id="JADGJH010001629">
    <property type="protein sequence ID" value="KAJ3111445.1"/>
    <property type="molecule type" value="Genomic_DNA"/>
</dbReference>
<evidence type="ECO:0000256" key="8">
    <source>
        <dbReference type="ARBA" id="ARBA00041348"/>
    </source>
</evidence>
<evidence type="ECO:0000256" key="5">
    <source>
        <dbReference type="ARBA" id="ARBA00023007"/>
    </source>
</evidence>
<dbReference type="PROSITE" id="PS50097">
    <property type="entry name" value="BTB"/>
    <property type="match status" value="1"/>
</dbReference>
<feature type="region of interest" description="Disordered" evidence="9">
    <location>
        <begin position="711"/>
        <end position="747"/>
    </location>
</feature>
<feature type="compositionally biased region" description="Polar residues" evidence="9">
    <location>
        <begin position="726"/>
        <end position="735"/>
    </location>
</feature>
<feature type="domain" description="BTB" evidence="10">
    <location>
        <begin position="420"/>
        <end position="483"/>
    </location>
</feature>
<keyword evidence="12" id="KW-1185">Reference proteome</keyword>
<dbReference type="SMART" id="SM00225">
    <property type="entry name" value="BTB"/>
    <property type="match status" value="1"/>
</dbReference>
<dbReference type="PRINTS" id="PR00081">
    <property type="entry name" value="GDHRDH"/>
</dbReference>
<feature type="compositionally biased region" description="Polar residues" evidence="9">
    <location>
        <begin position="255"/>
        <end position="268"/>
    </location>
</feature>
<feature type="non-terminal residue" evidence="11">
    <location>
        <position position="1"/>
    </location>
</feature>
<dbReference type="InterPro" id="IPR013320">
    <property type="entry name" value="ConA-like_dom_sf"/>
</dbReference>
<dbReference type="InterPro" id="IPR043136">
    <property type="entry name" value="B30.2/SPRY_sf"/>
</dbReference>
<dbReference type="InterPro" id="IPR011333">
    <property type="entry name" value="SKP1/BTB/POZ_sf"/>
</dbReference>
<dbReference type="Pfam" id="PF00106">
    <property type="entry name" value="adh_short"/>
    <property type="match status" value="1"/>
</dbReference>
<feature type="region of interest" description="Disordered" evidence="9">
    <location>
        <begin position="995"/>
        <end position="1029"/>
    </location>
</feature>
<dbReference type="InterPro" id="IPR000210">
    <property type="entry name" value="BTB/POZ_dom"/>
</dbReference>
<dbReference type="PANTHER" id="PTHR15104">
    <property type="entry name" value="DIHYDROPTERIDINE REDUCTASE"/>
    <property type="match status" value="1"/>
</dbReference>
<dbReference type="InterPro" id="IPR002347">
    <property type="entry name" value="SDR_fam"/>
</dbReference>
<dbReference type="AlphaFoldDB" id="A0AAD5SW08"/>
<gene>
    <name evidence="11" type="ORF">HK100_002676</name>
</gene>
<comment type="subunit">
    <text evidence="2">Homodimer.</text>
</comment>
<reference evidence="11" key="1">
    <citation type="submission" date="2020-05" db="EMBL/GenBank/DDBJ databases">
        <title>Phylogenomic resolution of chytrid fungi.</title>
        <authorList>
            <person name="Stajich J.E."/>
            <person name="Amses K."/>
            <person name="Simmons R."/>
            <person name="Seto K."/>
            <person name="Myers J."/>
            <person name="Bonds A."/>
            <person name="Quandt C.A."/>
            <person name="Barry K."/>
            <person name="Liu P."/>
            <person name="Grigoriev I."/>
            <person name="Longcore J.E."/>
            <person name="James T.Y."/>
        </authorList>
    </citation>
    <scope>NUCLEOTIDE SEQUENCE</scope>
    <source>
        <strain evidence="11">JEL0513</strain>
    </source>
</reference>
<name>A0AAD5SW08_9FUNG</name>
<keyword evidence="3" id="KW-0521">NADP</keyword>
<dbReference type="GO" id="GO:0006729">
    <property type="term" value="P:tetrahydrobiopterin biosynthetic process"/>
    <property type="evidence" value="ECO:0007669"/>
    <property type="project" value="UniProtKB-KW"/>
</dbReference>
<dbReference type="FunFam" id="3.40.50.720:FF:000157">
    <property type="entry name" value="Quinoid dihydropteridine reductase"/>
    <property type="match status" value="1"/>
</dbReference>
<dbReference type="Pfam" id="PF00651">
    <property type="entry name" value="BTB"/>
    <property type="match status" value="1"/>
</dbReference>
<dbReference type="Proteomes" id="UP001211907">
    <property type="component" value="Unassembled WGS sequence"/>
</dbReference>
<dbReference type="GO" id="GO:0004155">
    <property type="term" value="F:6,7-dihydropteridine reductase activity"/>
    <property type="evidence" value="ECO:0007669"/>
    <property type="project" value="UniProtKB-EC"/>
</dbReference>
<evidence type="ECO:0000256" key="1">
    <source>
        <dbReference type="ARBA" id="ARBA00006484"/>
    </source>
</evidence>
<dbReference type="SUPFAM" id="SSF49899">
    <property type="entry name" value="Concanavalin A-like lectins/glucanases"/>
    <property type="match status" value="1"/>
</dbReference>
<dbReference type="Gene3D" id="3.40.50.720">
    <property type="entry name" value="NAD(P)-binding Rossmann-like Domain"/>
    <property type="match status" value="1"/>
</dbReference>
<keyword evidence="5" id="KW-0783">Tetrahydrobiopterin biosynthesis</keyword>
<dbReference type="CDD" id="cd05334">
    <property type="entry name" value="DHPR_SDR_c_like"/>
    <property type="match status" value="1"/>
</dbReference>
<evidence type="ECO:0000259" key="10">
    <source>
        <dbReference type="PROSITE" id="PS50097"/>
    </source>
</evidence>
<feature type="compositionally biased region" description="Gly residues" evidence="9">
    <location>
        <begin position="1020"/>
        <end position="1029"/>
    </location>
</feature>
<comment type="similarity">
    <text evidence="1">Belongs to the short-chain dehydrogenases/reductases (SDR) family.</text>
</comment>
<evidence type="ECO:0000256" key="3">
    <source>
        <dbReference type="ARBA" id="ARBA00022857"/>
    </source>
</evidence>
<dbReference type="CDD" id="cd18186">
    <property type="entry name" value="BTB_POZ_ZBTB_KLHL-like"/>
    <property type="match status" value="1"/>
</dbReference>
<dbReference type="SUPFAM" id="SSF51735">
    <property type="entry name" value="NAD(P)-binding Rossmann-fold domains"/>
    <property type="match status" value="1"/>
</dbReference>
<dbReference type="Gene3D" id="2.60.120.920">
    <property type="match status" value="1"/>
</dbReference>
<dbReference type="InterPro" id="IPR020904">
    <property type="entry name" value="Sc_DH/Rdtase_CS"/>
</dbReference>
<dbReference type="GO" id="GO:0006559">
    <property type="term" value="P:L-phenylalanine catabolic process"/>
    <property type="evidence" value="ECO:0007669"/>
    <property type="project" value="TreeGrafter"/>
</dbReference>
<dbReference type="Gene3D" id="3.30.710.10">
    <property type="entry name" value="Potassium Channel Kv1.1, Chain A"/>
    <property type="match status" value="1"/>
</dbReference>
<dbReference type="PANTHER" id="PTHR15104:SF0">
    <property type="entry name" value="DIHYDROPTERIDINE REDUCTASE"/>
    <property type="match status" value="1"/>
</dbReference>
<keyword evidence="4" id="KW-0560">Oxidoreductase</keyword>
<evidence type="ECO:0000256" key="6">
    <source>
        <dbReference type="ARBA" id="ARBA00039153"/>
    </source>
</evidence>
<dbReference type="InterPro" id="IPR036291">
    <property type="entry name" value="NAD(P)-bd_dom_sf"/>
</dbReference>
<evidence type="ECO:0000256" key="4">
    <source>
        <dbReference type="ARBA" id="ARBA00023002"/>
    </source>
</evidence>
<dbReference type="SUPFAM" id="SSF54695">
    <property type="entry name" value="POZ domain"/>
    <property type="match status" value="1"/>
</dbReference>
<evidence type="ECO:0000313" key="11">
    <source>
        <dbReference type="EMBL" id="KAJ3111445.1"/>
    </source>
</evidence>